<dbReference type="Proteomes" id="UP000601099">
    <property type="component" value="Unassembled WGS sequence"/>
</dbReference>
<keyword evidence="2" id="KW-1185">Reference proteome</keyword>
<proteinExistence type="predicted"/>
<comment type="caution">
    <text evidence="1">The sequence shown here is derived from an EMBL/GenBank/DDBJ whole genome shotgun (WGS) entry which is preliminary data.</text>
</comment>
<evidence type="ECO:0000313" key="1">
    <source>
        <dbReference type="EMBL" id="MBG8552161.1"/>
    </source>
</evidence>
<accession>A0ABS0KWE3</accession>
<evidence type="ECO:0000313" key="2">
    <source>
        <dbReference type="Proteomes" id="UP000601099"/>
    </source>
</evidence>
<reference evidence="1 2" key="1">
    <citation type="submission" date="2020-11" db="EMBL/GenBank/DDBJ databases">
        <title>Hymenobacter sp.</title>
        <authorList>
            <person name="Kim M.K."/>
        </authorList>
    </citation>
    <scope>NUCLEOTIDE SEQUENCE [LARGE SCALE GENOMIC DNA]</scope>
    <source>
        <strain evidence="1 2">BT594</strain>
    </source>
</reference>
<gene>
    <name evidence="1" type="ORF">I5L79_01305</name>
</gene>
<protein>
    <submittedName>
        <fullName evidence="1">Uncharacterized protein</fullName>
    </submittedName>
</protein>
<organism evidence="1 2">
    <name type="scientific">Hymenobacter guriensis</name>
    <dbReference type="NCBI Taxonomy" id="2793065"/>
    <lineage>
        <taxon>Bacteria</taxon>
        <taxon>Pseudomonadati</taxon>
        <taxon>Bacteroidota</taxon>
        <taxon>Cytophagia</taxon>
        <taxon>Cytophagales</taxon>
        <taxon>Hymenobacteraceae</taxon>
        <taxon>Hymenobacter</taxon>
    </lineage>
</organism>
<sequence length="267" mass="29541">MLVHRTRRSAIILPDLGPLAGILLLICGAQLSRPMAEPVPRTIFSPYSLSDDGIHAHFGSRAVIHIDASQRTYITGYPSLLAAAVQRVARLHGVTFTPHQLSQLQQLNVINQDIEQMPAWLDTAPSQRFRLSTGIPPTSDNHQLDDYITAITHTLIEQVVGEPSALMDAPPLHEPTLPGVTPMPALISQLHQKLDSQPFAIRPDQHAQASRVMAVMELLACNYMGRGIKLITGRQDRYWELYERALFTTHLRRISADSPDAAAPAQH</sequence>
<dbReference type="EMBL" id="JADWYK010000001">
    <property type="protein sequence ID" value="MBG8552161.1"/>
    <property type="molecule type" value="Genomic_DNA"/>
</dbReference>
<name>A0ABS0KWE3_9BACT</name>
<dbReference type="RefSeq" id="WP_196953208.1">
    <property type="nucleotide sequence ID" value="NZ_JADWYK010000001.1"/>
</dbReference>